<evidence type="ECO:0000313" key="1">
    <source>
        <dbReference type="EMBL" id="MST35371.1"/>
    </source>
</evidence>
<comment type="caution">
    <text evidence="1">The sequence shown here is derived from an EMBL/GenBank/DDBJ whole genome shotgun (WGS) entry which is preliminary data.</text>
</comment>
<evidence type="ECO:0000313" key="2">
    <source>
        <dbReference type="Proteomes" id="UP000437736"/>
    </source>
</evidence>
<proteinExistence type="predicted"/>
<sequence length="115" mass="12101">MLADRRPPEQGADGWTPQTPVVVAAGQPARVWIDVTNDSNVIEGVLADVEVPEGMTARVFEPEGPLFLFPDRKGPIGVELQVGRTFAARAEADPAGAVLVHLHSSHGRAGRDAGG</sequence>
<name>A0ABW9R0E3_9ACTN</name>
<dbReference type="EMBL" id="WJHE01001677">
    <property type="protein sequence ID" value="MST35371.1"/>
    <property type="molecule type" value="Genomic_DNA"/>
</dbReference>
<reference evidence="1 2" key="1">
    <citation type="submission" date="2019-11" db="EMBL/GenBank/DDBJ databases">
        <title>Acidiferrimicrobium australis gen. nov., sp. nov., an acidophilic and obligately heterotrophic, member of the Actinobacteria that catalyses dissimilatory oxido- reduction of iron isolated from metal-rich acidic water in Chile.</title>
        <authorList>
            <person name="Gonzalez D."/>
            <person name="Huber K."/>
            <person name="Hedrich S."/>
            <person name="Rojas-Villalobos C."/>
            <person name="Quatrini R."/>
            <person name="Dinamarca M.A."/>
            <person name="Schwarz A."/>
            <person name="Canales C."/>
            <person name="Nancucheo I."/>
        </authorList>
    </citation>
    <scope>NUCLEOTIDE SEQUENCE [LARGE SCALE GENOMIC DNA]</scope>
    <source>
        <strain evidence="1 2">USS-CCA1</strain>
    </source>
</reference>
<gene>
    <name evidence="1" type="ORF">GHK86_21895</name>
</gene>
<protein>
    <submittedName>
        <fullName evidence="1">Uncharacterized protein</fullName>
    </submittedName>
</protein>
<organism evidence="1 2">
    <name type="scientific">Acidiferrimicrobium australe</name>
    <dbReference type="NCBI Taxonomy" id="2664430"/>
    <lineage>
        <taxon>Bacteria</taxon>
        <taxon>Bacillati</taxon>
        <taxon>Actinomycetota</taxon>
        <taxon>Acidimicrobiia</taxon>
        <taxon>Acidimicrobiales</taxon>
        <taxon>Acidimicrobiaceae</taxon>
        <taxon>Acidiferrimicrobium</taxon>
    </lineage>
</organism>
<keyword evidence="2" id="KW-1185">Reference proteome</keyword>
<feature type="non-terminal residue" evidence="1">
    <location>
        <position position="115"/>
    </location>
</feature>
<dbReference type="Proteomes" id="UP000437736">
    <property type="component" value="Unassembled WGS sequence"/>
</dbReference>
<accession>A0ABW9R0E3</accession>